<dbReference type="InterPro" id="IPR036265">
    <property type="entry name" value="HIT-like_sf"/>
</dbReference>
<dbReference type="InterPro" id="IPR011146">
    <property type="entry name" value="HIT-like"/>
</dbReference>
<dbReference type="Gene3D" id="3.30.428.10">
    <property type="entry name" value="HIT-like"/>
    <property type="match status" value="1"/>
</dbReference>
<accession>A0A1F8C3M3</accession>
<feature type="active site" description="Tele-AMP-histidine intermediate" evidence="1">
    <location>
        <position position="117"/>
    </location>
</feature>
<comment type="caution">
    <text evidence="4">The sequence shown here is derived from an EMBL/GenBank/DDBJ whole genome shotgun (WGS) entry which is preliminary data.</text>
</comment>
<dbReference type="GO" id="GO:0003824">
    <property type="term" value="F:catalytic activity"/>
    <property type="evidence" value="ECO:0007669"/>
    <property type="project" value="InterPro"/>
</dbReference>
<comment type="caution">
    <text evidence="2">Lacks conserved residue(s) required for the propagation of feature annotation.</text>
</comment>
<dbReference type="Pfam" id="PF01230">
    <property type="entry name" value="HIT"/>
    <property type="match status" value="1"/>
</dbReference>
<dbReference type="STRING" id="1802525.A2975_01245"/>
<gene>
    <name evidence="4" type="ORF">A2975_01245</name>
</gene>
<dbReference type="PANTHER" id="PTHR23089">
    <property type="entry name" value="HISTIDINE TRIAD HIT PROTEIN"/>
    <property type="match status" value="1"/>
</dbReference>
<name>A0A1F8C3M3_9BACT</name>
<evidence type="ECO:0000256" key="2">
    <source>
        <dbReference type="PROSITE-ProRule" id="PRU00464"/>
    </source>
</evidence>
<dbReference type="AlphaFoldDB" id="A0A1F8C3M3"/>
<feature type="domain" description="HIT" evidence="3">
    <location>
        <begin position="24"/>
        <end position="132"/>
    </location>
</feature>
<protein>
    <recommendedName>
        <fullName evidence="3">HIT domain-containing protein</fullName>
    </recommendedName>
</protein>
<dbReference type="EMBL" id="MGHL01000001">
    <property type="protein sequence ID" value="OGM70883.1"/>
    <property type="molecule type" value="Genomic_DNA"/>
</dbReference>
<evidence type="ECO:0000313" key="5">
    <source>
        <dbReference type="Proteomes" id="UP000178429"/>
    </source>
</evidence>
<proteinExistence type="predicted"/>
<dbReference type="Proteomes" id="UP000178429">
    <property type="component" value="Unassembled WGS sequence"/>
</dbReference>
<organism evidence="4 5">
    <name type="scientific">Candidatus Woesebacteria bacterium RIFCSPLOWO2_01_FULL_44_14</name>
    <dbReference type="NCBI Taxonomy" id="1802525"/>
    <lineage>
        <taxon>Bacteria</taxon>
        <taxon>Candidatus Woeseibacteriota</taxon>
    </lineage>
</organism>
<evidence type="ECO:0000259" key="3">
    <source>
        <dbReference type="PROSITE" id="PS51084"/>
    </source>
</evidence>
<sequence>MKKKLAKAAFKLAKSPVGDLIIGLAFGKFSRALPVKRLKETDKVIAFWHPKPFWEKHILIVPKKAIKKITEINKSDLEYVDEAFMVTKELVGELGWEKRGYTLLINGGKRQEVNQLHFHLASGRKIKSGSGIEKMVMADIY</sequence>
<evidence type="ECO:0000313" key="4">
    <source>
        <dbReference type="EMBL" id="OGM70883.1"/>
    </source>
</evidence>
<dbReference type="SUPFAM" id="SSF54197">
    <property type="entry name" value="HIT-like"/>
    <property type="match status" value="1"/>
</dbReference>
<evidence type="ECO:0000256" key="1">
    <source>
        <dbReference type="PIRSR" id="PIRSR601310-1"/>
    </source>
</evidence>
<reference evidence="4 5" key="1">
    <citation type="journal article" date="2016" name="Nat. Commun.">
        <title>Thousands of microbial genomes shed light on interconnected biogeochemical processes in an aquifer system.</title>
        <authorList>
            <person name="Anantharaman K."/>
            <person name="Brown C.T."/>
            <person name="Hug L.A."/>
            <person name="Sharon I."/>
            <person name="Castelle C.J."/>
            <person name="Probst A.J."/>
            <person name="Thomas B.C."/>
            <person name="Singh A."/>
            <person name="Wilkins M.J."/>
            <person name="Karaoz U."/>
            <person name="Brodie E.L."/>
            <person name="Williams K.H."/>
            <person name="Hubbard S.S."/>
            <person name="Banfield J.F."/>
        </authorList>
    </citation>
    <scope>NUCLEOTIDE SEQUENCE [LARGE SCALE GENOMIC DNA]</scope>
</reference>
<dbReference type="PROSITE" id="PS51084">
    <property type="entry name" value="HIT_2"/>
    <property type="match status" value="1"/>
</dbReference>
<dbReference type="InterPro" id="IPR001310">
    <property type="entry name" value="Histidine_triad_HIT"/>
</dbReference>